<dbReference type="EMBL" id="FR824240">
    <property type="protein sequence ID" value="CCA23481.1"/>
    <property type="molecule type" value="Genomic_DNA"/>
</dbReference>
<organism evidence="1">
    <name type="scientific">Albugo laibachii Nc14</name>
    <dbReference type="NCBI Taxonomy" id="890382"/>
    <lineage>
        <taxon>Eukaryota</taxon>
        <taxon>Sar</taxon>
        <taxon>Stramenopiles</taxon>
        <taxon>Oomycota</taxon>
        <taxon>Peronosporomycetes</taxon>
        <taxon>Albuginales</taxon>
        <taxon>Albuginaceae</taxon>
        <taxon>Albugo</taxon>
    </lineage>
</organism>
<protein>
    <submittedName>
        <fullName evidence="1">AlNc14C195G8556 protein</fullName>
    </submittedName>
    <submittedName>
        <fullName evidence="2">AlNc14C403G11394 protein</fullName>
    </submittedName>
</protein>
<dbReference type="HOGENOM" id="CLU_2163128_0_0_1"/>
<reference evidence="1" key="1">
    <citation type="journal article" date="2011" name="PLoS Biol.">
        <title>Gene gain and loss during evolution of obligate parasitism in the white rust pathogen of Arabidopsis thaliana.</title>
        <authorList>
            <person name="Kemen E."/>
            <person name="Gardiner A."/>
            <person name="Schultz-Larsen T."/>
            <person name="Kemen A.C."/>
            <person name="Balmuth A.L."/>
            <person name="Robert-Seilaniantz A."/>
            <person name="Bailey K."/>
            <person name="Holub E."/>
            <person name="Studholme D.J."/>
            <person name="Maclean D."/>
            <person name="Jones J.D."/>
        </authorList>
    </citation>
    <scope>NUCLEOTIDE SEQUENCE</scope>
</reference>
<dbReference type="EMBL" id="FR824446">
    <property type="protein sequence ID" value="CCA26697.1"/>
    <property type="molecule type" value="Genomic_DNA"/>
</dbReference>
<name>F0WQ75_9STRA</name>
<proteinExistence type="predicted"/>
<sequence length="111" mass="12985">MQSAEQNKWKKYDTLIIGKKTRCSYCLRTRSVFLSKLTLSDRIFFTGWRLIQVLFDITEALVCLLRVIFDLTRSIILFAQLGADKVQLHQELLDGFCFSVLVFFVLPELLF</sequence>
<dbReference type="AlphaFoldDB" id="F0WQ75"/>
<reference evidence="1" key="2">
    <citation type="submission" date="2011-02" db="EMBL/GenBank/DDBJ databases">
        <authorList>
            <person name="MacLean D."/>
        </authorList>
    </citation>
    <scope>NUCLEOTIDE SEQUENCE</scope>
</reference>
<evidence type="ECO:0000313" key="1">
    <source>
        <dbReference type="EMBL" id="CCA23481.1"/>
    </source>
</evidence>
<gene>
    <name evidence="1" type="primary">AlNc14C195G8556</name>
    <name evidence="2" type="synonym">AlNc14C403G11394</name>
    <name evidence="1" type="ORF">ALNC14_096250</name>
    <name evidence="2" type="ORF">ALNC14_128410</name>
</gene>
<accession>F0WQ75</accession>
<evidence type="ECO:0000313" key="2">
    <source>
        <dbReference type="EMBL" id="CCA26697.1"/>
    </source>
</evidence>